<keyword evidence="3" id="KW-1185">Reference proteome</keyword>
<evidence type="ECO:0000259" key="1">
    <source>
        <dbReference type="Pfam" id="PF13524"/>
    </source>
</evidence>
<sequence>MNVLFLSQGKKINDHPGWHDALLKLQKEGEITNFLNIPYFGYAEKYGWGAFYIKVVQLCKEEGYDIVYFHHFHSKIIPSPKKCLIQLKKLNQSPVIITSCGDGFSDNWMLPDYPNAFKEASSIADISFSTQMGRAADKMVNWGANNIVFSPLGMCQVRFKAYSQVKNLKKEFDFVLVGSKNANKFINPISKYWWASKKRLKLIKDMNSHFNSKFGLFGNGWDTKYSNGPIPFEMQQKIYQKGKFAIDAPPYSFSDYYTSNRHLFQIASGVPTIMFETPRIKKLFKENEHCYFISQNDSLLNKAEELLKINYDELIYKAQEAAKYIEENHTQYHRMKFKIDTVKRYIANNNNLDVQFPFFLPEVNLKEEIKYATRVSKI</sequence>
<dbReference type="OrthoDB" id="751203at2"/>
<dbReference type="STRING" id="865937.Gilli_1727"/>
<dbReference type="Gene3D" id="3.40.50.2000">
    <property type="entry name" value="Glycogen Phosphorylase B"/>
    <property type="match status" value="1"/>
</dbReference>
<evidence type="ECO:0000313" key="2">
    <source>
        <dbReference type="EMBL" id="EHQ02370.1"/>
    </source>
</evidence>
<dbReference type="RefSeq" id="WP_006988680.1">
    <property type="nucleotide sequence ID" value="NZ_JH594606.1"/>
</dbReference>
<dbReference type="eggNOG" id="ENOG503469H">
    <property type="taxonomic scope" value="Bacteria"/>
</dbReference>
<dbReference type="InterPro" id="IPR055259">
    <property type="entry name" value="YkvP/CgeB_Glyco_trans-like"/>
</dbReference>
<proteinExistence type="predicted"/>
<reference evidence="3" key="1">
    <citation type="journal article" date="2012" name="Stand. Genomic Sci.">
        <title>Genome sequence of the Antarctic rhodopsins-containing flavobacterium Gillisia limnaea type strain (R-8282(T)).</title>
        <authorList>
            <person name="Riedel T."/>
            <person name="Held B."/>
            <person name="Nolan M."/>
            <person name="Lucas S."/>
            <person name="Lapidus A."/>
            <person name="Tice H."/>
            <person name="Del Rio T.G."/>
            <person name="Cheng J.F."/>
            <person name="Han C."/>
            <person name="Tapia R."/>
            <person name="Goodwin L.A."/>
            <person name="Pitluck S."/>
            <person name="Liolios K."/>
            <person name="Mavromatis K."/>
            <person name="Pagani I."/>
            <person name="Ivanova N."/>
            <person name="Mikhailova N."/>
            <person name="Pati A."/>
            <person name="Chen A."/>
            <person name="Palaniappan K."/>
            <person name="Land M."/>
            <person name="Rohde M."/>
            <person name="Tindall B.J."/>
            <person name="Detter J.C."/>
            <person name="Goker M."/>
            <person name="Bristow J."/>
            <person name="Eisen J.A."/>
            <person name="Markowitz V."/>
            <person name="Hugenholtz P."/>
            <person name="Kyrpides N.C."/>
            <person name="Klenk H.P."/>
            <person name="Woyke T."/>
        </authorList>
    </citation>
    <scope>NUCLEOTIDE SEQUENCE [LARGE SCALE GENOMIC DNA]</scope>
    <source>
        <strain evidence="3">DSM 15749 / LMG 21470 / R-8282</strain>
    </source>
</reference>
<dbReference type="HOGENOM" id="CLU_731071_0_0_10"/>
<dbReference type="AlphaFoldDB" id="H2C003"/>
<dbReference type="Proteomes" id="UP000003844">
    <property type="component" value="Unassembled WGS sequence"/>
</dbReference>
<name>H2C003_GILLR</name>
<gene>
    <name evidence="2" type="ORF">Gilli_1727</name>
</gene>
<accession>H2C003</accession>
<feature type="domain" description="Spore protein YkvP/CgeB glycosyl transferase-like" evidence="1">
    <location>
        <begin position="202"/>
        <end position="336"/>
    </location>
</feature>
<dbReference type="EMBL" id="JH594606">
    <property type="protein sequence ID" value="EHQ02370.1"/>
    <property type="molecule type" value="Genomic_DNA"/>
</dbReference>
<protein>
    <recommendedName>
        <fullName evidence="1">Spore protein YkvP/CgeB glycosyl transferase-like domain-containing protein</fullName>
    </recommendedName>
</protein>
<organism evidence="2 3">
    <name type="scientific">Gillisia limnaea (strain DSM 15749 / LMG 21470 / R-8282)</name>
    <dbReference type="NCBI Taxonomy" id="865937"/>
    <lineage>
        <taxon>Bacteria</taxon>
        <taxon>Pseudomonadati</taxon>
        <taxon>Bacteroidota</taxon>
        <taxon>Flavobacteriia</taxon>
        <taxon>Flavobacteriales</taxon>
        <taxon>Flavobacteriaceae</taxon>
        <taxon>Gillisia</taxon>
    </lineage>
</organism>
<evidence type="ECO:0000313" key="3">
    <source>
        <dbReference type="Proteomes" id="UP000003844"/>
    </source>
</evidence>
<dbReference type="Pfam" id="PF13524">
    <property type="entry name" value="Glyco_trans_1_2"/>
    <property type="match status" value="1"/>
</dbReference>